<dbReference type="GO" id="GO:0009421">
    <property type="term" value="C:bacterial-type flagellum filament cap"/>
    <property type="evidence" value="ECO:0007669"/>
    <property type="project" value="InterPro"/>
</dbReference>
<evidence type="ECO:0000259" key="6">
    <source>
        <dbReference type="Pfam" id="PF02465"/>
    </source>
</evidence>
<evidence type="ECO:0000313" key="9">
    <source>
        <dbReference type="Proteomes" id="UP000288293"/>
    </source>
</evidence>
<dbReference type="OrthoDB" id="9810816at2"/>
<sequence>MAMTSLGVGSGLELDQMVRQLVQLERQPRIERLDERTKTADTNISALGSLKSAMTKVQDALNDLNTPRDLSARTAAVTGQPEDNPFFTATANSNAARSNYNIDVLSVAAGSRLQSGAFDNSTDPVATGNGTLTFAAGGDNTFDVDIEDGASLSEIARAVNRAGENFGVSASVVNTGTESFLVFDSEITGEGNDLTVEANGVGGLDNMTTANLTTQRAAASAQIEVDGIAITSETNTFENAIEGVSLTVNRITGAEDAPNLAVDIDREGVRENIDAFMKAYNEMIDQVDKLTAYAPEGKSGPLIGDSMVRSIRSQMSSLISSPVDGAADGMSNLFQMGIVTDNDGKLEFDSRNIGGGTGEQRFEQALNQNFDDVVALFAGDNGIATRMTETVKQYTQTQGLIDGRQNVFENQKKMVDNEREQFERYMENFESNMRSRFGALDQNIARMQNSSSFLMQRLGQM</sequence>
<dbReference type="Pfam" id="PF07195">
    <property type="entry name" value="FliD_C"/>
    <property type="match status" value="1"/>
</dbReference>
<name>A0A432W8I1_9GAMM</name>
<dbReference type="InterPro" id="IPR003481">
    <property type="entry name" value="FliD_N"/>
</dbReference>
<evidence type="ECO:0000259" key="7">
    <source>
        <dbReference type="Pfam" id="PF07195"/>
    </source>
</evidence>
<dbReference type="GO" id="GO:0009424">
    <property type="term" value="C:bacterial-type flagellum hook"/>
    <property type="evidence" value="ECO:0007669"/>
    <property type="project" value="UniProtKB-UniRule"/>
</dbReference>
<evidence type="ECO:0000256" key="3">
    <source>
        <dbReference type="ARBA" id="ARBA00023054"/>
    </source>
</evidence>
<comment type="function">
    <text evidence="5">Required for morphogenesis and for the elongation of the flagellar filament by facilitating polymerization of the flagellin monomers at the tip of growing filament. Forms a capping structure, which prevents flagellin subunits (transported through the central channel of the flagellum) from leaking out without polymerization at the distal end.</text>
</comment>
<gene>
    <name evidence="8" type="ORF">CWE09_06665</name>
</gene>
<dbReference type="AlphaFoldDB" id="A0A432W8I1"/>
<keyword evidence="5" id="KW-0964">Secreted</keyword>
<comment type="subcellular location">
    <subcellularLocation>
        <location evidence="5">Secreted</location>
    </subcellularLocation>
    <subcellularLocation>
        <location evidence="5">Bacterial flagellum</location>
    </subcellularLocation>
</comment>
<dbReference type="PANTHER" id="PTHR30288">
    <property type="entry name" value="FLAGELLAR CAP/ASSEMBLY PROTEIN FLID"/>
    <property type="match status" value="1"/>
</dbReference>
<dbReference type="Pfam" id="PF02465">
    <property type="entry name" value="FliD_N"/>
    <property type="match status" value="1"/>
</dbReference>
<dbReference type="Proteomes" id="UP000288293">
    <property type="component" value="Unassembled WGS sequence"/>
</dbReference>
<comment type="subunit">
    <text evidence="2 5">Homopentamer.</text>
</comment>
<evidence type="ECO:0000313" key="8">
    <source>
        <dbReference type="EMBL" id="RUO26385.1"/>
    </source>
</evidence>
<evidence type="ECO:0000256" key="1">
    <source>
        <dbReference type="ARBA" id="ARBA00009764"/>
    </source>
</evidence>
<feature type="domain" description="Flagellar hook-associated protein 2 C-terminal" evidence="7">
    <location>
        <begin position="218"/>
        <end position="449"/>
    </location>
</feature>
<dbReference type="RefSeq" id="WP_126803195.1">
    <property type="nucleotide sequence ID" value="NZ_PIPL01000001.1"/>
</dbReference>
<keyword evidence="3" id="KW-0175">Coiled coil</keyword>
<protein>
    <recommendedName>
        <fullName evidence="5">Flagellar hook-associated protein 2</fullName>
        <shortName evidence="5">HAP2</shortName>
    </recommendedName>
    <alternativeName>
        <fullName evidence="5">Flagellar cap protein</fullName>
    </alternativeName>
</protein>
<dbReference type="InterPro" id="IPR040026">
    <property type="entry name" value="FliD"/>
</dbReference>
<dbReference type="InterPro" id="IPR010809">
    <property type="entry name" value="FliD_C"/>
</dbReference>
<proteinExistence type="inferred from homology"/>
<reference evidence="8 9" key="1">
    <citation type="journal article" date="2011" name="Front. Microbiol.">
        <title>Genomic signatures of strain selection and enhancement in Bacillus atrophaeus var. globigii, a historical biowarfare simulant.</title>
        <authorList>
            <person name="Gibbons H.S."/>
            <person name="Broomall S.M."/>
            <person name="McNew L.A."/>
            <person name="Daligault H."/>
            <person name="Chapman C."/>
            <person name="Bruce D."/>
            <person name="Karavis M."/>
            <person name="Krepps M."/>
            <person name="McGregor P.A."/>
            <person name="Hong C."/>
            <person name="Park K.H."/>
            <person name="Akmal A."/>
            <person name="Feldman A."/>
            <person name="Lin J.S."/>
            <person name="Chang W.E."/>
            <person name="Higgs B.W."/>
            <person name="Demirev P."/>
            <person name="Lindquist J."/>
            <person name="Liem A."/>
            <person name="Fochler E."/>
            <person name="Read T.D."/>
            <person name="Tapia R."/>
            <person name="Johnson S."/>
            <person name="Bishop-Lilly K.A."/>
            <person name="Detter C."/>
            <person name="Han C."/>
            <person name="Sozhamannan S."/>
            <person name="Rosenzweig C.N."/>
            <person name="Skowronski E.W."/>
        </authorList>
    </citation>
    <scope>NUCLEOTIDE SEQUENCE [LARGE SCALE GENOMIC DNA]</scope>
    <source>
        <strain evidence="8 9">MLST1</strain>
    </source>
</reference>
<evidence type="ECO:0000256" key="5">
    <source>
        <dbReference type="RuleBase" id="RU362066"/>
    </source>
</evidence>
<organism evidence="8 9">
    <name type="scientific">Aliidiomarina minuta</name>
    <dbReference type="NCBI Taxonomy" id="880057"/>
    <lineage>
        <taxon>Bacteria</taxon>
        <taxon>Pseudomonadati</taxon>
        <taxon>Pseudomonadota</taxon>
        <taxon>Gammaproteobacteria</taxon>
        <taxon>Alteromonadales</taxon>
        <taxon>Idiomarinaceae</taxon>
        <taxon>Aliidiomarina</taxon>
    </lineage>
</organism>
<dbReference type="InterPro" id="IPR010810">
    <property type="entry name" value="Flagellin_hook_IN_motif"/>
</dbReference>
<dbReference type="GO" id="GO:0007155">
    <property type="term" value="P:cell adhesion"/>
    <property type="evidence" value="ECO:0007669"/>
    <property type="project" value="InterPro"/>
</dbReference>
<keyword evidence="4 5" id="KW-0975">Bacterial flagellum</keyword>
<keyword evidence="9" id="KW-1185">Reference proteome</keyword>
<feature type="domain" description="Flagellar hook-associated protein 2 N-terminal" evidence="6">
    <location>
        <begin position="10"/>
        <end position="109"/>
    </location>
</feature>
<dbReference type="EMBL" id="PIPL01000001">
    <property type="protein sequence ID" value="RUO26385.1"/>
    <property type="molecule type" value="Genomic_DNA"/>
</dbReference>
<evidence type="ECO:0000256" key="2">
    <source>
        <dbReference type="ARBA" id="ARBA00011255"/>
    </source>
</evidence>
<comment type="similarity">
    <text evidence="1 5">Belongs to the FliD family.</text>
</comment>
<dbReference type="PANTHER" id="PTHR30288:SF0">
    <property type="entry name" value="FLAGELLAR HOOK-ASSOCIATED PROTEIN 2"/>
    <property type="match status" value="1"/>
</dbReference>
<evidence type="ECO:0000256" key="4">
    <source>
        <dbReference type="ARBA" id="ARBA00023143"/>
    </source>
</evidence>
<comment type="caution">
    <text evidence="8">The sequence shown here is derived from an EMBL/GenBank/DDBJ whole genome shotgun (WGS) entry which is preliminary data.</text>
</comment>
<dbReference type="GO" id="GO:0005576">
    <property type="term" value="C:extracellular region"/>
    <property type="evidence" value="ECO:0007669"/>
    <property type="project" value="UniProtKB-SubCell"/>
</dbReference>
<dbReference type="GO" id="GO:0071973">
    <property type="term" value="P:bacterial-type flagellum-dependent cell motility"/>
    <property type="evidence" value="ECO:0007669"/>
    <property type="project" value="TreeGrafter"/>
</dbReference>
<dbReference type="Pfam" id="PF07196">
    <property type="entry name" value="Flagellin_IN"/>
    <property type="match status" value="1"/>
</dbReference>
<accession>A0A432W8I1</accession>